<dbReference type="AlphaFoldDB" id="A0A5B0KLZ9"/>
<accession>A0A5B0KLZ9</accession>
<proteinExistence type="predicted"/>
<evidence type="ECO:0000313" key="1">
    <source>
        <dbReference type="EMBL" id="KAA1052530.1"/>
    </source>
</evidence>
<organism evidence="1 2">
    <name type="scientific">Azospirillum argentinense</name>
    <dbReference type="NCBI Taxonomy" id="2970906"/>
    <lineage>
        <taxon>Bacteria</taxon>
        <taxon>Pseudomonadati</taxon>
        <taxon>Pseudomonadota</taxon>
        <taxon>Alphaproteobacteria</taxon>
        <taxon>Rhodospirillales</taxon>
        <taxon>Azospirillaceae</taxon>
        <taxon>Azospirillum</taxon>
    </lineage>
</organism>
<dbReference type="Proteomes" id="UP000325333">
    <property type="component" value="Unassembled WGS sequence"/>
</dbReference>
<comment type="caution">
    <text evidence="1">The sequence shown here is derived from an EMBL/GenBank/DDBJ whole genome shotgun (WGS) entry which is preliminary data.</text>
</comment>
<evidence type="ECO:0000313" key="2">
    <source>
        <dbReference type="Proteomes" id="UP000325333"/>
    </source>
</evidence>
<gene>
    <name evidence="1" type="ORF">FH063_004207</name>
</gene>
<dbReference type="RefSeq" id="WP_176025457.1">
    <property type="nucleotide sequence ID" value="NZ_VEWN01000025.1"/>
</dbReference>
<protein>
    <submittedName>
        <fullName evidence="1">Uncharacterized protein</fullName>
    </submittedName>
</protein>
<reference evidence="1 2" key="1">
    <citation type="submission" date="2019-07" db="EMBL/GenBank/DDBJ databases">
        <title>Genome sequencing of the stress-tolerant strain Azospirillum brasilense Az19.</title>
        <authorList>
            <person name="Maroniche G.A."/>
            <person name="Garcia J.E."/>
            <person name="Pagnussat L."/>
            <person name="Amenta M."/>
            <person name="Creus C.M."/>
        </authorList>
    </citation>
    <scope>NUCLEOTIDE SEQUENCE [LARGE SCALE GENOMIC DNA]</scope>
    <source>
        <strain evidence="1 2">Az19</strain>
    </source>
</reference>
<name>A0A5B0KLZ9_9PROT</name>
<sequence>MSFERFAELTALAKAKPVDDWVVVRGEIGPRTMATRMANSKDELTKLTGESFLACLK</sequence>
<dbReference type="EMBL" id="VEWN01000025">
    <property type="protein sequence ID" value="KAA1052530.1"/>
    <property type="molecule type" value="Genomic_DNA"/>
</dbReference>